<organism evidence="7 8">
    <name type="scientific">Rehmannia glutinosa</name>
    <name type="common">Chinese foxglove</name>
    <dbReference type="NCBI Taxonomy" id="99300"/>
    <lineage>
        <taxon>Eukaryota</taxon>
        <taxon>Viridiplantae</taxon>
        <taxon>Streptophyta</taxon>
        <taxon>Embryophyta</taxon>
        <taxon>Tracheophyta</taxon>
        <taxon>Spermatophyta</taxon>
        <taxon>Magnoliopsida</taxon>
        <taxon>eudicotyledons</taxon>
        <taxon>Gunneridae</taxon>
        <taxon>Pentapetalae</taxon>
        <taxon>asterids</taxon>
        <taxon>lamiids</taxon>
        <taxon>Lamiales</taxon>
        <taxon>Orobanchaceae</taxon>
        <taxon>Rehmannieae</taxon>
        <taxon>Rehmannia</taxon>
    </lineage>
</organism>
<dbReference type="Proteomes" id="UP001318860">
    <property type="component" value="Unassembled WGS sequence"/>
</dbReference>
<sequence length="189" mass="21075">MGLKKIPRSLKICGIATIILIVILIAVILILFFTILKPKQPKITTQQVTFEGFRLFLNPFHLEFTLGLVVTVNNPNYGSFKYDNTTAYITYRGTPATEAPIEKDTIPARGKHDISTEVVVDVDNLVSNPYYAADYATGCLNFTSLTTFHGKAKVLRFLKLKATIHSACDISVYVQYQNSSAVCKSKVKY</sequence>
<protein>
    <recommendedName>
        <fullName evidence="6">Late embryogenesis abundant protein LEA-2 subgroup domain-containing protein</fullName>
    </recommendedName>
</protein>
<evidence type="ECO:0000256" key="2">
    <source>
        <dbReference type="ARBA" id="ARBA00022692"/>
    </source>
</evidence>
<dbReference type="Pfam" id="PF03168">
    <property type="entry name" value="LEA_2"/>
    <property type="match status" value="1"/>
</dbReference>
<evidence type="ECO:0000259" key="6">
    <source>
        <dbReference type="Pfam" id="PF03168"/>
    </source>
</evidence>
<name>A0ABR0UP02_REHGL</name>
<feature type="domain" description="Late embryogenesis abundant protein LEA-2 subgroup" evidence="6">
    <location>
        <begin position="70"/>
        <end position="164"/>
    </location>
</feature>
<dbReference type="PANTHER" id="PTHR31234:SF2">
    <property type="entry name" value="OS05G0199100 PROTEIN"/>
    <property type="match status" value="1"/>
</dbReference>
<keyword evidence="8" id="KW-1185">Reference proteome</keyword>
<reference evidence="7 8" key="1">
    <citation type="journal article" date="2021" name="Comput. Struct. Biotechnol. J.">
        <title>De novo genome assembly of the potent medicinal plant Rehmannia glutinosa using nanopore technology.</title>
        <authorList>
            <person name="Ma L."/>
            <person name="Dong C."/>
            <person name="Song C."/>
            <person name="Wang X."/>
            <person name="Zheng X."/>
            <person name="Niu Y."/>
            <person name="Chen S."/>
            <person name="Feng W."/>
        </authorList>
    </citation>
    <scope>NUCLEOTIDE SEQUENCE [LARGE SCALE GENOMIC DNA]</scope>
    <source>
        <strain evidence="7">DH-2019</strain>
    </source>
</reference>
<dbReference type="InterPro" id="IPR044839">
    <property type="entry name" value="NDR1-like"/>
</dbReference>
<evidence type="ECO:0000256" key="5">
    <source>
        <dbReference type="SAM" id="Phobius"/>
    </source>
</evidence>
<keyword evidence="3 5" id="KW-1133">Transmembrane helix</keyword>
<keyword evidence="2 5" id="KW-0812">Transmembrane</keyword>
<evidence type="ECO:0000313" key="8">
    <source>
        <dbReference type="Proteomes" id="UP001318860"/>
    </source>
</evidence>
<gene>
    <name evidence="7" type="ORF">DH2020_042276</name>
</gene>
<dbReference type="InterPro" id="IPR004864">
    <property type="entry name" value="LEA_2"/>
</dbReference>
<feature type="transmembrane region" description="Helical" evidence="5">
    <location>
        <begin position="12"/>
        <end position="36"/>
    </location>
</feature>
<dbReference type="Gene3D" id="2.60.40.1820">
    <property type="match status" value="1"/>
</dbReference>
<comment type="caution">
    <text evidence="7">The sequence shown here is derived from an EMBL/GenBank/DDBJ whole genome shotgun (WGS) entry which is preliminary data.</text>
</comment>
<proteinExistence type="predicted"/>
<evidence type="ECO:0000256" key="4">
    <source>
        <dbReference type="ARBA" id="ARBA00023136"/>
    </source>
</evidence>
<keyword evidence="4 5" id="KW-0472">Membrane</keyword>
<dbReference type="EMBL" id="JABTTQ020002431">
    <property type="protein sequence ID" value="KAK6123993.1"/>
    <property type="molecule type" value="Genomic_DNA"/>
</dbReference>
<comment type="subcellular location">
    <subcellularLocation>
        <location evidence="1">Membrane</location>
        <topology evidence="1">Single-pass membrane protein</topology>
    </subcellularLocation>
</comment>
<dbReference type="SUPFAM" id="SSF117070">
    <property type="entry name" value="LEA14-like"/>
    <property type="match status" value="1"/>
</dbReference>
<accession>A0ABR0UP02</accession>
<evidence type="ECO:0000256" key="1">
    <source>
        <dbReference type="ARBA" id="ARBA00004167"/>
    </source>
</evidence>
<evidence type="ECO:0000313" key="7">
    <source>
        <dbReference type="EMBL" id="KAK6123993.1"/>
    </source>
</evidence>
<dbReference type="PANTHER" id="PTHR31234">
    <property type="entry name" value="LATE EMBRYOGENESIS ABUNDANT (LEA) HYDROXYPROLINE-RICH GLYCOPROTEIN FAMILY"/>
    <property type="match status" value="1"/>
</dbReference>
<evidence type="ECO:0000256" key="3">
    <source>
        <dbReference type="ARBA" id="ARBA00022989"/>
    </source>
</evidence>